<dbReference type="WBParaSite" id="HPBE_0001070801-mRNA-1">
    <property type="protein sequence ID" value="HPBE_0001070801-mRNA-1"/>
    <property type="gene ID" value="HPBE_0001070801"/>
</dbReference>
<evidence type="ECO:0000313" key="10">
    <source>
        <dbReference type="WBParaSite" id="HPBE_0001070801-mRNA-1"/>
    </source>
</evidence>
<feature type="compositionally biased region" description="Acidic residues" evidence="6">
    <location>
        <begin position="511"/>
        <end position="524"/>
    </location>
</feature>
<keyword evidence="3" id="KW-0863">Zinc-finger</keyword>
<comment type="subcellular location">
    <subcellularLocation>
        <location evidence="1">Nucleus</location>
    </subcellularLocation>
</comment>
<dbReference type="SUPFAM" id="SSF53098">
    <property type="entry name" value="Ribonuclease H-like"/>
    <property type="match status" value="1"/>
</dbReference>
<accession>A0A3P8CP95</accession>
<name>A0A183FS35_HELPZ</name>
<evidence type="ECO:0000256" key="4">
    <source>
        <dbReference type="ARBA" id="ARBA00022833"/>
    </source>
</evidence>
<sequence>MVSLNPAYSPPARKKLLSVMKAEVEAHDHKAKAIILKSEYKIAITVDTWTSVNANCSMLAITAHVANEAFAERSNLLLDCISLEEESHSAVQIEEKIRESFRRLDIDVSRVKFFVADGATVMKSAASNLNVKYVQCCAHVINLAAKAAMELECAKKAVQKVKKIVSRLNRSGKAKAVYKRFLQEANLPNVLPSSDCPTRWGSTYTMICDVLNTLPAIENVVNHLSMTPFEKEELRFLEAIQCFLAPFYTVTKQVCRQNSCISMYIAVGKILIASTRKSCMSAKQEAKQFGDMLLSKLRHYFDEWFEDETLWMASFMDPRFAFLDTVLSMEAWRETVERLKRTKVPSTMNESDCSPSPSAGKDLPVWNVLKETETSGFDKANTKNDEFEIEIQQYAIALKRARPEFDSDPFKWWRSHRHKFPNIYKMVSEYLVSPASSVDCERLFRQGGMIYGNKRRGRLRGENTRLLLMIKAQGNEEIGRVSKAWSPAEAKMYGAPPKMASLFGDVSESSSSDEESVLSSDEENSSQSSS</sequence>
<dbReference type="InterPro" id="IPR012337">
    <property type="entry name" value="RNaseH-like_sf"/>
</dbReference>
<organism evidence="9 10">
    <name type="scientific">Heligmosomoides polygyrus</name>
    <name type="common">Parasitic roundworm</name>
    <dbReference type="NCBI Taxonomy" id="6339"/>
    <lineage>
        <taxon>Eukaryota</taxon>
        <taxon>Metazoa</taxon>
        <taxon>Ecdysozoa</taxon>
        <taxon>Nematoda</taxon>
        <taxon>Chromadorea</taxon>
        <taxon>Rhabditida</taxon>
        <taxon>Rhabditina</taxon>
        <taxon>Rhabditomorpha</taxon>
        <taxon>Strongyloidea</taxon>
        <taxon>Heligmosomidae</taxon>
        <taxon>Heligmosomoides</taxon>
    </lineage>
</organism>
<dbReference type="PANTHER" id="PTHR46481">
    <property type="entry name" value="ZINC FINGER BED DOMAIN-CONTAINING PROTEIN 4"/>
    <property type="match status" value="1"/>
</dbReference>
<dbReference type="AlphaFoldDB" id="A0A183FS35"/>
<keyword evidence="2" id="KW-0479">Metal-binding</keyword>
<accession>A0A183FS35</accession>
<evidence type="ECO:0000256" key="3">
    <source>
        <dbReference type="ARBA" id="ARBA00022771"/>
    </source>
</evidence>
<gene>
    <name evidence="8" type="ORF">HPBE_LOCUS10709</name>
</gene>
<dbReference type="InterPro" id="IPR008906">
    <property type="entry name" value="HATC_C_dom"/>
</dbReference>
<keyword evidence="5" id="KW-0539">Nucleus</keyword>
<proteinExistence type="predicted"/>
<dbReference type="PANTHER" id="PTHR46481:SF10">
    <property type="entry name" value="ZINC FINGER BED DOMAIN-CONTAINING PROTEIN 39"/>
    <property type="match status" value="1"/>
</dbReference>
<evidence type="ECO:0000256" key="5">
    <source>
        <dbReference type="ARBA" id="ARBA00023242"/>
    </source>
</evidence>
<evidence type="ECO:0000256" key="6">
    <source>
        <dbReference type="SAM" id="MobiDB-lite"/>
    </source>
</evidence>
<dbReference type="GO" id="GO:0005634">
    <property type="term" value="C:nucleus"/>
    <property type="evidence" value="ECO:0007669"/>
    <property type="project" value="UniProtKB-SubCell"/>
</dbReference>
<evidence type="ECO:0000256" key="1">
    <source>
        <dbReference type="ARBA" id="ARBA00004123"/>
    </source>
</evidence>
<dbReference type="Pfam" id="PF05699">
    <property type="entry name" value="Dimer_Tnp_hAT"/>
    <property type="match status" value="1"/>
</dbReference>
<keyword evidence="4" id="KW-0862">Zinc</keyword>
<evidence type="ECO:0000256" key="2">
    <source>
        <dbReference type="ARBA" id="ARBA00022723"/>
    </source>
</evidence>
<evidence type="ECO:0000313" key="8">
    <source>
        <dbReference type="EMBL" id="VDO86072.1"/>
    </source>
</evidence>
<dbReference type="InterPro" id="IPR052035">
    <property type="entry name" value="ZnF_BED_domain_contain"/>
</dbReference>
<reference evidence="10" key="2">
    <citation type="submission" date="2019-09" db="UniProtKB">
        <authorList>
            <consortium name="WormBaseParasite"/>
        </authorList>
    </citation>
    <scope>IDENTIFICATION</scope>
</reference>
<dbReference type="GO" id="GO:0008270">
    <property type="term" value="F:zinc ion binding"/>
    <property type="evidence" value="ECO:0007669"/>
    <property type="project" value="UniProtKB-KW"/>
</dbReference>
<dbReference type="OrthoDB" id="5833644at2759"/>
<evidence type="ECO:0000313" key="9">
    <source>
        <dbReference type="Proteomes" id="UP000050761"/>
    </source>
</evidence>
<dbReference type="Proteomes" id="UP000050761">
    <property type="component" value="Unassembled WGS sequence"/>
</dbReference>
<keyword evidence="9" id="KW-1185">Reference proteome</keyword>
<dbReference type="GO" id="GO:0046983">
    <property type="term" value="F:protein dimerization activity"/>
    <property type="evidence" value="ECO:0007669"/>
    <property type="project" value="InterPro"/>
</dbReference>
<dbReference type="EMBL" id="UZAH01026852">
    <property type="protein sequence ID" value="VDO86072.1"/>
    <property type="molecule type" value="Genomic_DNA"/>
</dbReference>
<feature type="region of interest" description="Disordered" evidence="6">
    <location>
        <begin position="503"/>
        <end position="530"/>
    </location>
</feature>
<protein>
    <submittedName>
        <fullName evidence="10">Dimer_Tnp_hAT domain-containing protein</fullName>
    </submittedName>
</protein>
<reference evidence="8 9" key="1">
    <citation type="submission" date="2018-11" db="EMBL/GenBank/DDBJ databases">
        <authorList>
            <consortium name="Pathogen Informatics"/>
        </authorList>
    </citation>
    <scope>NUCLEOTIDE SEQUENCE [LARGE SCALE GENOMIC DNA]</scope>
</reference>
<feature type="domain" description="HAT C-terminal dimerisation" evidence="7">
    <location>
        <begin position="392"/>
        <end position="471"/>
    </location>
</feature>
<evidence type="ECO:0000259" key="7">
    <source>
        <dbReference type="Pfam" id="PF05699"/>
    </source>
</evidence>